<evidence type="ECO:0000259" key="1">
    <source>
        <dbReference type="Pfam" id="PF12705"/>
    </source>
</evidence>
<dbReference type="PATRIC" id="fig|1184267.3.peg.2013"/>
<keyword evidence="2" id="KW-0378">Hydrolase</keyword>
<evidence type="ECO:0000313" key="3">
    <source>
        <dbReference type="Proteomes" id="UP000012040"/>
    </source>
</evidence>
<feature type="domain" description="PD-(D/E)XK endonuclease-like" evidence="1">
    <location>
        <begin position="619"/>
        <end position="907"/>
    </location>
</feature>
<dbReference type="KEGG" id="bex:A11Q_1988"/>
<sequence length="912" mass="106194">MLEFLKVQNPEQIKSLLKTYNPLTDTWIVSDLKSKQEIQNECVKQQGYFTDDAIMRVSDFWRLWIRRIEPTLQVVGSDFIRSLIQNFVDLYGEKLGVLESETSTLDKAVQEFAPILLHPASDEILTEWLSSQSQPKKWHRWYKLSKICLKYIVEEKKALDSKWSAAYLQTVDLAIFSWPRKMIVDLGSELTTVEMGLFKHLSQQQQVTLVTPEPIWKEKFPYLLNTYKENFGFGKVQELSAVDVKAYPSHQLSSEQFVRLSTQLAEIKFAVATVRKWAEAGVDLNQIAIVSTEIESYWPVLRHYLFEEGLPARKGIVARLNSLGDVQSLLAALKSYSSDVAWDSLERSYFADNEKANLNFDKFKSLFYQLYDQDDLGRDQKIKDLFYRQLDFNSEIDRDGFLAAMVKVWMLLPTSKNKNELFELIFKDFLGQSLNIRMRFSRWTQFLKNRLSSKEITIERDTQEGVYVLPLMSAQMIEVSHRIYLGLNDEFYHKKQTSLMSLQDSMTLRSQFDLAVDFSEESYADFNLRWQGLSCDQNTLFTTSHMSFKAEPLNSSLFFIENSPVSAVLNPEPTRLDELQKNMGAQSQWDVEASVFSQKRLLEDLHGYEGKVVSPVFKELSVSDVENYAQCGFKLLAAKGFRLRDLPQISLDLDPRQRGSLVHALFEYCLQQMENGNYTIAGVQNFLDEKREEFGLYRQQDSHWQIQRAKLVLLAERFYNFELDRLKFFKTQTEKVVQVHFDLQQLKFAASKPEVGFQFNFRIDRIDTHKQKNYTVVYDYKSSSYQVSNYGSWLTKLQFQMMLYMLSLELLSQDATDDIAPVKAALYYQYKTFDLSKGIIEQELALTDFGMTKRNKSLIADEVLQEFKNEFSAKVAEVLTKLNESIFSTVPADFETCKECDWRKLCRAPHLM</sequence>
<accession>M4VSL4</accession>
<protein>
    <submittedName>
        <fullName evidence="2">Putative exonuclease</fullName>
    </submittedName>
</protein>
<dbReference type="AlphaFoldDB" id="M4VSL4"/>
<dbReference type="EMBL" id="CP003537">
    <property type="protein sequence ID" value="AGH96204.1"/>
    <property type="molecule type" value="Genomic_DNA"/>
</dbReference>
<dbReference type="InterPro" id="IPR027417">
    <property type="entry name" value="P-loop_NTPase"/>
</dbReference>
<dbReference type="SUPFAM" id="SSF52540">
    <property type="entry name" value="P-loop containing nucleoside triphosphate hydrolases"/>
    <property type="match status" value="1"/>
</dbReference>
<keyword evidence="2" id="KW-0269">Exonuclease</keyword>
<dbReference type="InterPro" id="IPR011604">
    <property type="entry name" value="PDDEXK-like_dom_sf"/>
</dbReference>
<organism evidence="2 3">
    <name type="scientific">Pseudobdellovibrio exovorus JSS</name>
    <dbReference type="NCBI Taxonomy" id="1184267"/>
    <lineage>
        <taxon>Bacteria</taxon>
        <taxon>Pseudomonadati</taxon>
        <taxon>Bdellovibrionota</taxon>
        <taxon>Bdellovibrionia</taxon>
        <taxon>Bdellovibrionales</taxon>
        <taxon>Pseudobdellovibrionaceae</taxon>
        <taxon>Pseudobdellovibrio</taxon>
    </lineage>
</organism>
<dbReference type="Pfam" id="PF12705">
    <property type="entry name" value="PDDEXK_1"/>
    <property type="match status" value="1"/>
</dbReference>
<dbReference type="Gene3D" id="3.90.320.10">
    <property type="match status" value="1"/>
</dbReference>
<dbReference type="OrthoDB" id="5287230at2"/>
<gene>
    <name evidence="2" type="ORF">A11Q_1988</name>
</gene>
<dbReference type="HOGENOM" id="CLU_319970_0_0_7"/>
<proteinExistence type="predicted"/>
<keyword evidence="3" id="KW-1185">Reference proteome</keyword>
<reference evidence="2 3" key="1">
    <citation type="journal article" date="2013" name="ISME J.">
        <title>By their genes ye shall know them: genomic signatures of predatory bacteria.</title>
        <authorList>
            <person name="Pasternak Z."/>
            <person name="Pietrokovski S."/>
            <person name="Rotem O."/>
            <person name="Gophna U."/>
            <person name="Lurie-Weinberger M.N."/>
            <person name="Jurkevitch E."/>
        </authorList>
    </citation>
    <scope>NUCLEOTIDE SEQUENCE [LARGE SCALE GENOMIC DNA]</scope>
    <source>
        <strain evidence="2 3">JSS</strain>
    </source>
</reference>
<evidence type="ECO:0000313" key="2">
    <source>
        <dbReference type="EMBL" id="AGH96204.1"/>
    </source>
</evidence>
<dbReference type="Proteomes" id="UP000012040">
    <property type="component" value="Chromosome"/>
</dbReference>
<name>M4VSL4_9BACT</name>
<dbReference type="InterPro" id="IPR038726">
    <property type="entry name" value="PDDEXK_AddAB-type"/>
</dbReference>
<dbReference type="RefSeq" id="WP_015470694.1">
    <property type="nucleotide sequence ID" value="NC_020813.1"/>
</dbReference>
<dbReference type="GO" id="GO:0004527">
    <property type="term" value="F:exonuclease activity"/>
    <property type="evidence" value="ECO:0007669"/>
    <property type="project" value="UniProtKB-KW"/>
</dbReference>
<keyword evidence="2" id="KW-0540">Nuclease</keyword>
<dbReference type="eggNOG" id="COG2887">
    <property type="taxonomic scope" value="Bacteria"/>
</dbReference>
<dbReference type="STRING" id="1184267.A11Q_1988"/>